<protein>
    <submittedName>
        <fullName evidence="2">Helix-turn-helix protein</fullName>
    </submittedName>
</protein>
<keyword evidence="3" id="KW-1185">Reference proteome</keyword>
<evidence type="ECO:0000313" key="2">
    <source>
        <dbReference type="EMBL" id="TDU31307.1"/>
    </source>
</evidence>
<dbReference type="InterPro" id="IPR041657">
    <property type="entry name" value="HTH_17"/>
</dbReference>
<dbReference type="InterPro" id="IPR009061">
    <property type="entry name" value="DNA-bd_dom_put_sf"/>
</dbReference>
<feature type="domain" description="Helix-turn-helix" evidence="1">
    <location>
        <begin position="13"/>
        <end position="63"/>
    </location>
</feature>
<proteinExistence type="predicted"/>
<dbReference type="AlphaFoldDB" id="A0A4R7PBD8"/>
<name>A0A4R7PBD8_9GAMM</name>
<dbReference type="EMBL" id="SOBT01000008">
    <property type="protein sequence ID" value="TDU31307.1"/>
    <property type="molecule type" value="Genomic_DNA"/>
</dbReference>
<organism evidence="2 3">
    <name type="scientific">Panacagrimonas perspica</name>
    <dbReference type="NCBI Taxonomy" id="381431"/>
    <lineage>
        <taxon>Bacteria</taxon>
        <taxon>Pseudomonadati</taxon>
        <taxon>Pseudomonadota</taxon>
        <taxon>Gammaproteobacteria</taxon>
        <taxon>Nevskiales</taxon>
        <taxon>Nevskiaceae</taxon>
        <taxon>Panacagrimonas</taxon>
    </lineage>
</organism>
<reference evidence="2 3" key="1">
    <citation type="submission" date="2019-03" db="EMBL/GenBank/DDBJ databases">
        <title>Genomic Encyclopedia of Type Strains, Phase IV (KMG-IV): sequencing the most valuable type-strain genomes for metagenomic binning, comparative biology and taxonomic classification.</title>
        <authorList>
            <person name="Goeker M."/>
        </authorList>
    </citation>
    <scope>NUCLEOTIDE SEQUENCE [LARGE SCALE GENOMIC DNA]</scope>
    <source>
        <strain evidence="2 3">DSM 26377</strain>
    </source>
</reference>
<evidence type="ECO:0000313" key="3">
    <source>
        <dbReference type="Proteomes" id="UP000295341"/>
    </source>
</evidence>
<dbReference type="Pfam" id="PF12728">
    <property type="entry name" value="HTH_17"/>
    <property type="match status" value="1"/>
</dbReference>
<accession>A0A4R7PBD8</accession>
<evidence type="ECO:0000259" key="1">
    <source>
        <dbReference type="Pfam" id="PF12728"/>
    </source>
</evidence>
<dbReference type="RefSeq" id="WP_210772500.1">
    <property type="nucleotide sequence ID" value="NZ_MWIN01000014.1"/>
</dbReference>
<dbReference type="SUPFAM" id="SSF46955">
    <property type="entry name" value="Putative DNA-binding domain"/>
    <property type="match status" value="1"/>
</dbReference>
<gene>
    <name evidence="2" type="ORF">DFR24_0671</name>
</gene>
<sequence length="74" mass="8151">MESQQHKGPATRVLNTPEAASYLKLRTPTLETWRSRGGGPRFSKLGSRVVYRIEDLDAFLEAGSRTSTSDRAAA</sequence>
<comment type="caution">
    <text evidence="2">The sequence shown here is derived from an EMBL/GenBank/DDBJ whole genome shotgun (WGS) entry which is preliminary data.</text>
</comment>
<dbReference type="Proteomes" id="UP000295341">
    <property type="component" value="Unassembled WGS sequence"/>
</dbReference>